<dbReference type="PANTHER" id="PTHR47208">
    <property type="entry name" value="OS02G0174800 PROTEIN"/>
    <property type="match status" value="1"/>
</dbReference>
<keyword evidence="3" id="KW-0862">Zinc</keyword>
<dbReference type="AlphaFoldDB" id="A0AAD7QCU8"/>
<name>A0AAD7QCU8_QUISA</name>
<dbReference type="InterPro" id="IPR007650">
    <property type="entry name" value="Zf-FLZ_dom"/>
</dbReference>
<dbReference type="PROSITE" id="PS51795">
    <property type="entry name" value="ZF_FLZ"/>
    <property type="match status" value="1"/>
</dbReference>
<keyword evidence="2" id="KW-0479">Metal-binding</keyword>
<dbReference type="EMBL" id="JARAOO010000002">
    <property type="protein sequence ID" value="KAJ7979215.1"/>
    <property type="molecule type" value="Genomic_DNA"/>
</dbReference>
<dbReference type="KEGG" id="qsa:O6P43_002638"/>
<proteinExistence type="inferred from homology"/>
<feature type="domain" description="FLZ-type" evidence="5">
    <location>
        <begin position="166"/>
        <end position="209"/>
    </location>
</feature>
<accession>A0AAD7QCU8</accession>
<organism evidence="6 7">
    <name type="scientific">Quillaja saponaria</name>
    <name type="common">Soap bark tree</name>
    <dbReference type="NCBI Taxonomy" id="32244"/>
    <lineage>
        <taxon>Eukaryota</taxon>
        <taxon>Viridiplantae</taxon>
        <taxon>Streptophyta</taxon>
        <taxon>Embryophyta</taxon>
        <taxon>Tracheophyta</taxon>
        <taxon>Spermatophyta</taxon>
        <taxon>Magnoliopsida</taxon>
        <taxon>eudicotyledons</taxon>
        <taxon>Gunneridae</taxon>
        <taxon>Pentapetalae</taxon>
        <taxon>rosids</taxon>
        <taxon>fabids</taxon>
        <taxon>Fabales</taxon>
        <taxon>Quillajaceae</taxon>
        <taxon>Quillaja</taxon>
    </lineage>
</organism>
<evidence type="ECO:0000313" key="7">
    <source>
        <dbReference type="Proteomes" id="UP001163823"/>
    </source>
</evidence>
<feature type="zinc finger region" description="FLZ-type" evidence="4">
    <location>
        <begin position="166"/>
        <end position="209"/>
    </location>
</feature>
<dbReference type="Pfam" id="PF04570">
    <property type="entry name" value="zf-FLZ"/>
    <property type="match status" value="1"/>
</dbReference>
<reference evidence="6" key="1">
    <citation type="journal article" date="2023" name="Science">
        <title>Elucidation of the pathway for biosynthesis of saponin adjuvants from the soapbark tree.</title>
        <authorList>
            <person name="Reed J."/>
            <person name="Orme A."/>
            <person name="El-Demerdash A."/>
            <person name="Owen C."/>
            <person name="Martin L.B.B."/>
            <person name="Misra R.C."/>
            <person name="Kikuchi S."/>
            <person name="Rejzek M."/>
            <person name="Martin A.C."/>
            <person name="Harkess A."/>
            <person name="Leebens-Mack J."/>
            <person name="Louveau T."/>
            <person name="Stephenson M.J."/>
            <person name="Osbourn A."/>
        </authorList>
    </citation>
    <scope>NUCLEOTIDE SEQUENCE</scope>
    <source>
        <strain evidence="6">S10</strain>
    </source>
</reference>
<comment type="similarity">
    <text evidence="1">Belongs to the FLZ family.</text>
</comment>
<evidence type="ECO:0000256" key="3">
    <source>
        <dbReference type="ARBA" id="ARBA00022771"/>
    </source>
</evidence>
<evidence type="ECO:0000259" key="5">
    <source>
        <dbReference type="PROSITE" id="PS51795"/>
    </source>
</evidence>
<keyword evidence="3" id="KW-0863">Zinc-finger</keyword>
<dbReference type="PANTHER" id="PTHR47208:SF5">
    <property type="entry name" value="FCS-LIKE ZINC FINGER 12-RELATED"/>
    <property type="match status" value="1"/>
</dbReference>
<keyword evidence="7" id="KW-1185">Reference proteome</keyword>
<dbReference type="Proteomes" id="UP001163823">
    <property type="component" value="Chromosome 2"/>
</dbReference>
<protein>
    <submittedName>
        <fullName evidence="6">DUF581 domain-containing protein</fullName>
    </submittedName>
</protein>
<gene>
    <name evidence="6" type="ORF">O6P43_002638</name>
</gene>
<dbReference type="GO" id="GO:0008270">
    <property type="term" value="F:zinc ion binding"/>
    <property type="evidence" value="ECO:0007669"/>
    <property type="project" value="UniProtKB-KW"/>
</dbReference>
<evidence type="ECO:0000256" key="2">
    <source>
        <dbReference type="ARBA" id="ARBA00022723"/>
    </source>
</evidence>
<evidence type="ECO:0000256" key="4">
    <source>
        <dbReference type="PROSITE-ProRule" id="PRU01131"/>
    </source>
</evidence>
<comment type="caution">
    <text evidence="6">The sequence shown here is derived from an EMBL/GenBank/DDBJ whole genome shotgun (WGS) entry which is preliminary data.</text>
</comment>
<dbReference type="InterPro" id="IPR044604">
    <property type="entry name" value="FLZ12/13/14"/>
</dbReference>
<sequence>MLSKRPQPMIGKLSDLLLSGSRAWFLDTATSPRSPLELNLKMQPTRGLKNYDLGGVGLGIVVALAKKTFEGGGEILPKYVISGSNLNRTNPIPVHPVKKNDGFQFQRNGFNEIDVESFEEDTYVTCHVPNKTFTKLYYNGGEAQNLRPGYQNQRYAEAESSFPTSDFLSSCHLCKKKLHGKDIYMYRGEMAFCSTECRSRQIMMDERKEQCRSEASRSTCECVKLTLHKRPNIFNWDSSNLVVELNPCVICDTLPMEVKGRGGYDTNLVIYITLLAIPFLLF</sequence>
<evidence type="ECO:0000256" key="1">
    <source>
        <dbReference type="ARBA" id="ARBA00009374"/>
    </source>
</evidence>
<evidence type="ECO:0000313" key="6">
    <source>
        <dbReference type="EMBL" id="KAJ7979215.1"/>
    </source>
</evidence>